<dbReference type="RefSeq" id="WP_345718785.1">
    <property type="nucleotide sequence ID" value="NZ_BAAAZO010000009.1"/>
</dbReference>
<keyword evidence="3" id="KW-1185">Reference proteome</keyword>
<sequence>MRNEASLTTQTAELPHSIRSAVEVLWAYHDLHHALEPTDVGIGLGSHDLGVATCAADLYSAGTFPLIVFTGANAPTTIDRFPRGEAVHYREHALTLGVPDEAIMVEPEARNTGDNITLARKLLQKRGLEPNSVTLISRPYQQRRAFATCRKLWPQVSVQCASLPLTLDDYVSSIGDFERVVNMLVGDTQRIKVYAEKGFAIEQSMPDEVRSAFQQLVDDGYTTRLI</sequence>
<evidence type="ECO:0000313" key="2">
    <source>
        <dbReference type="EMBL" id="GAA3624572.1"/>
    </source>
</evidence>
<dbReference type="InterPro" id="IPR014729">
    <property type="entry name" value="Rossmann-like_a/b/a_fold"/>
</dbReference>
<reference evidence="3" key="1">
    <citation type="journal article" date="2019" name="Int. J. Syst. Evol. Microbiol.">
        <title>The Global Catalogue of Microorganisms (GCM) 10K type strain sequencing project: providing services to taxonomists for standard genome sequencing and annotation.</title>
        <authorList>
            <consortium name="The Broad Institute Genomics Platform"/>
            <consortium name="The Broad Institute Genome Sequencing Center for Infectious Disease"/>
            <person name="Wu L."/>
            <person name="Ma J."/>
        </authorList>
    </citation>
    <scope>NUCLEOTIDE SEQUENCE [LARGE SCALE GENOMIC DNA]</scope>
    <source>
        <strain evidence="3">JCM 16902</strain>
    </source>
</reference>
<gene>
    <name evidence="2" type="ORF">GCM10022223_47060</name>
</gene>
<comment type="caution">
    <text evidence="2">The sequence shown here is derived from an EMBL/GenBank/DDBJ whole genome shotgun (WGS) entry which is preliminary data.</text>
</comment>
<dbReference type="Proteomes" id="UP001501074">
    <property type="component" value="Unassembled WGS sequence"/>
</dbReference>
<dbReference type="Gene3D" id="3.40.50.620">
    <property type="entry name" value="HUPs"/>
    <property type="match status" value="1"/>
</dbReference>
<organism evidence="2 3">
    <name type="scientific">Kineosporia mesophila</name>
    <dbReference type="NCBI Taxonomy" id="566012"/>
    <lineage>
        <taxon>Bacteria</taxon>
        <taxon>Bacillati</taxon>
        <taxon>Actinomycetota</taxon>
        <taxon>Actinomycetes</taxon>
        <taxon>Kineosporiales</taxon>
        <taxon>Kineosporiaceae</taxon>
        <taxon>Kineosporia</taxon>
    </lineage>
</organism>
<evidence type="ECO:0000313" key="3">
    <source>
        <dbReference type="Proteomes" id="UP001501074"/>
    </source>
</evidence>
<proteinExistence type="predicted"/>
<dbReference type="InterPro" id="IPR051599">
    <property type="entry name" value="Cell_Envelope_Assoc"/>
</dbReference>
<dbReference type="PANTHER" id="PTHR30336:SF20">
    <property type="entry name" value="DUF218 DOMAIN-CONTAINING PROTEIN"/>
    <property type="match status" value="1"/>
</dbReference>
<accession>A0ABP7A450</accession>
<name>A0ABP7A450_9ACTN</name>
<dbReference type="EMBL" id="BAAAZO010000009">
    <property type="protein sequence ID" value="GAA3624572.1"/>
    <property type="molecule type" value="Genomic_DNA"/>
</dbReference>
<dbReference type="Pfam" id="PF02698">
    <property type="entry name" value="DUF218"/>
    <property type="match status" value="1"/>
</dbReference>
<dbReference type="CDD" id="cd06259">
    <property type="entry name" value="YdcF-like"/>
    <property type="match status" value="1"/>
</dbReference>
<protein>
    <submittedName>
        <fullName evidence="2">YdcF family protein</fullName>
    </submittedName>
</protein>
<dbReference type="PANTHER" id="PTHR30336">
    <property type="entry name" value="INNER MEMBRANE PROTEIN, PROBABLE PERMEASE"/>
    <property type="match status" value="1"/>
</dbReference>
<feature type="domain" description="DUF218" evidence="1">
    <location>
        <begin position="52"/>
        <end position="155"/>
    </location>
</feature>
<dbReference type="InterPro" id="IPR003848">
    <property type="entry name" value="DUF218"/>
</dbReference>
<evidence type="ECO:0000259" key="1">
    <source>
        <dbReference type="Pfam" id="PF02698"/>
    </source>
</evidence>